<organism evidence="3 4">
    <name type="scientific">Leishmania infantum</name>
    <dbReference type="NCBI Taxonomy" id="5671"/>
    <lineage>
        <taxon>Eukaryota</taxon>
        <taxon>Discoba</taxon>
        <taxon>Euglenozoa</taxon>
        <taxon>Kinetoplastea</taxon>
        <taxon>Metakinetoplastina</taxon>
        <taxon>Trypanosomatida</taxon>
        <taxon>Trypanosomatidae</taxon>
        <taxon>Leishmaniinae</taxon>
        <taxon>Leishmania</taxon>
    </lineage>
</organism>
<dbReference type="AlphaFoldDB" id="A0A6L0XF31"/>
<feature type="region of interest" description="Disordered" evidence="2">
    <location>
        <begin position="910"/>
        <end position="1067"/>
    </location>
</feature>
<dbReference type="GO" id="GO:0007030">
    <property type="term" value="P:Golgi organization"/>
    <property type="evidence" value="ECO:0007669"/>
    <property type="project" value="TreeGrafter"/>
</dbReference>
<dbReference type="GO" id="GO:0032456">
    <property type="term" value="P:endocytic recycling"/>
    <property type="evidence" value="ECO:0007669"/>
    <property type="project" value="TreeGrafter"/>
</dbReference>
<feature type="region of interest" description="Disordered" evidence="2">
    <location>
        <begin position="645"/>
        <end position="672"/>
    </location>
</feature>
<dbReference type="GO" id="GO:0016020">
    <property type="term" value="C:membrane"/>
    <property type="evidence" value="ECO:0007669"/>
    <property type="project" value="TreeGrafter"/>
</dbReference>
<feature type="region of interest" description="Disordered" evidence="2">
    <location>
        <begin position="685"/>
        <end position="726"/>
    </location>
</feature>
<dbReference type="InterPro" id="IPR014812">
    <property type="entry name" value="Vps51"/>
</dbReference>
<evidence type="ECO:0000256" key="2">
    <source>
        <dbReference type="SAM" id="MobiDB-lite"/>
    </source>
</evidence>
<dbReference type="PANTHER" id="PTHR15954">
    <property type="entry name" value="VACUOLAR PROTEIN SORTING-ASSOCIATED PROTEIN 51 HOMOLOG"/>
    <property type="match status" value="1"/>
</dbReference>
<feature type="region of interest" description="Disordered" evidence="2">
    <location>
        <begin position="867"/>
        <end position="890"/>
    </location>
</feature>
<dbReference type="Pfam" id="PF08700">
    <property type="entry name" value="VPS51_Exo84_N"/>
    <property type="match status" value="1"/>
</dbReference>
<feature type="compositionally biased region" description="Low complexity" evidence="2">
    <location>
        <begin position="1020"/>
        <end position="1041"/>
    </location>
</feature>
<accession>A0A6L0XF31</accession>
<name>A0A6L0XF31_LEIIN</name>
<dbReference type="Proteomes" id="UP000255414">
    <property type="component" value="Chromosome 21"/>
</dbReference>
<sequence length="1067" mass="114260">MHPSSAGGGNAEERRQRLREQMKAFYGDPSASAKRTPSHASTQGNPNVPPELDLDSEYFNVNRYTTDLLKRESLKGLVETDTELLRRVRRLDGELQELVYRNYARFISATETIREMKNNVVEMDAKLQTLSQNVNTIDSISSQISQQLQVHRGHIEDTITANRMLKKVQFLTSLPTTMRRLIDKEEYSVGVKYWVAGDGFLSKHKSISSITQIQESCCELARELYRAIETRMCSYPLDDPDAMDRLRGYVEDLRLLRATSLFESENVADEAPFEAAVLQTLMKSVTASFQANVATTQRSLKAALVIPDDLQASEMAKREASLAQVNLREPLAQLKNACAMLAVNSERVHALLDVEVCSSSGSSPAAPLVAKSIEPVLLEVLQPITQSLADFAMVHLDAMAMDGALALRDPTASAEALQAATVHLTRLLKQLVTAMKTLGEIYLPSVEHGTAGASGSAVPAAHDVVQLYASKVHEVACGVVRQCWEKMQTKLLQGPEPELLRACVPLPIPNSSVLSTLPAVDEERAREMAFVLTRFLYASLAQCLSTSLGANLVGEEGVPAEMLTPITAGLEQTAQQLQHRGIVLLGQSEVQQVYDKAFSGSSGYASAAATTTGPTVQEALLLLLPQWSTMYDALKALPPVKAASATEATKAGDGASSPLNRRRDNSGYGGGNAYRVGGGNNIGAYSDGTGGGGSTGTRSDHRTGGGSAMVGGFSPHPRGGSGGSKPAVSYTRQVMSTLQMSVNHIFANTDTWLRTEPVAGPPSALMACVVRYVLQGILDRVRDEVAYTEAQFQQLQVSCTFLLYALVSPAKGSTPRQWRKEWSEDDMRDVQRLLDEICTCAYDKYEAKVPLSTAVLDRVVEAAVRGSRAAQESVSMNSTGTAMETGAPMPPATTVALRREETKVPLLEPSQQAPATPAHVTLQPQPQQQPQEVCRPLHDGSLQSSAAASSKEAPPSAAAPAPNPSDATPPPKPPAATSAPTASAAAPPPASVTPSPASPPISSTAPVQTSVARPSAPRTAPVASLQPAAAAPAAAMSPPQVRRSSHYSNDSHTERLARLEEEEELPL</sequence>
<feature type="compositionally biased region" description="Pro residues" evidence="2">
    <location>
        <begin position="961"/>
        <end position="974"/>
    </location>
</feature>
<proteinExistence type="inferred from homology"/>
<evidence type="ECO:0000256" key="1">
    <source>
        <dbReference type="ARBA" id="ARBA00006080"/>
    </source>
</evidence>
<feature type="compositionally biased region" description="Low complexity" evidence="2">
    <location>
        <begin position="975"/>
        <end position="985"/>
    </location>
</feature>
<evidence type="ECO:0000313" key="4">
    <source>
        <dbReference type="Proteomes" id="UP000255414"/>
    </source>
</evidence>
<feature type="region of interest" description="Disordered" evidence="2">
    <location>
        <begin position="1"/>
        <end position="54"/>
    </location>
</feature>
<feature type="compositionally biased region" description="Basic and acidic residues" evidence="2">
    <location>
        <begin position="11"/>
        <end position="22"/>
    </location>
</feature>
<feature type="compositionally biased region" description="Pro residues" evidence="2">
    <location>
        <begin position="986"/>
        <end position="999"/>
    </location>
</feature>
<dbReference type="GO" id="GO:0042147">
    <property type="term" value="P:retrograde transport, endosome to Golgi"/>
    <property type="evidence" value="ECO:0007669"/>
    <property type="project" value="TreeGrafter"/>
</dbReference>
<feature type="compositionally biased region" description="Basic and acidic residues" evidence="2">
    <location>
        <begin position="1049"/>
        <end position="1059"/>
    </location>
</feature>
<feature type="compositionally biased region" description="Gly residues" evidence="2">
    <location>
        <begin position="1"/>
        <end position="10"/>
    </location>
</feature>
<dbReference type="EMBL" id="LR812954">
    <property type="protein sequence ID" value="CAC9485480.1"/>
    <property type="molecule type" value="Genomic_DNA"/>
</dbReference>
<comment type="similarity">
    <text evidence="1">Belongs to the VPS51 family.</text>
</comment>
<gene>
    <name evidence="3" type="ORF">LINF_210008700</name>
</gene>
<dbReference type="PANTHER" id="PTHR15954:SF4">
    <property type="entry name" value="VACUOLAR PROTEIN SORTING-ASSOCIATED PROTEIN 51 HOMOLOG"/>
    <property type="match status" value="1"/>
</dbReference>
<dbReference type="GO" id="GO:0005829">
    <property type="term" value="C:cytosol"/>
    <property type="evidence" value="ECO:0007669"/>
    <property type="project" value="GOC"/>
</dbReference>
<feature type="compositionally biased region" description="Polar residues" evidence="2">
    <location>
        <begin position="870"/>
        <end position="882"/>
    </location>
</feature>
<reference evidence="3" key="1">
    <citation type="submission" date="2020-06" db="EMBL/GenBank/DDBJ databases">
        <authorList>
            <person name="Gonzalez-de la Fuente S."/>
            <person name="Peiro-Pastor R."/>
            <person name="Rastrojo A."/>
            <person name="Moreno J."/>
            <person name="Carrasco-Ramiro F."/>
            <person name="Requena JM."/>
            <person name="Aguado B."/>
        </authorList>
    </citation>
    <scope>NUCLEOTIDE SEQUENCE</scope>
</reference>
<dbReference type="GO" id="GO:1990745">
    <property type="term" value="C:EARP complex"/>
    <property type="evidence" value="ECO:0007669"/>
    <property type="project" value="TreeGrafter"/>
</dbReference>
<feature type="compositionally biased region" description="Polar residues" evidence="2">
    <location>
        <begin position="33"/>
        <end position="46"/>
    </location>
</feature>
<dbReference type="GO" id="GO:0007041">
    <property type="term" value="P:lysosomal transport"/>
    <property type="evidence" value="ECO:0007669"/>
    <property type="project" value="TreeGrafter"/>
</dbReference>
<dbReference type="GO" id="GO:0048193">
    <property type="term" value="P:Golgi vesicle transport"/>
    <property type="evidence" value="ECO:0007669"/>
    <property type="project" value="TreeGrafter"/>
</dbReference>
<dbReference type="OMA" id="YRNYARF"/>
<dbReference type="GO" id="GO:0000938">
    <property type="term" value="C:GARP complex"/>
    <property type="evidence" value="ECO:0007669"/>
    <property type="project" value="TreeGrafter"/>
</dbReference>
<feature type="compositionally biased region" description="Low complexity" evidence="2">
    <location>
        <begin position="944"/>
        <end position="960"/>
    </location>
</feature>
<protein>
    <submittedName>
        <fullName evidence="3">Vps51/Vps67 /Protein_of_uncharacterized_function_N-terminal_domain_(DUF2450)/Dor1-like_family /Exocyst_complex_component_Sec5_-_putative</fullName>
    </submittedName>
</protein>
<evidence type="ECO:0000313" key="3">
    <source>
        <dbReference type="EMBL" id="CAC9485480.1"/>
    </source>
</evidence>